<dbReference type="EMBL" id="CAKLDM010000002">
    <property type="protein sequence ID" value="CAH0539607.1"/>
    <property type="molecule type" value="Genomic_DNA"/>
</dbReference>
<dbReference type="RefSeq" id="WP_237361584.1">
    <property type="nucleotide sequence ID" value="NZ_CAKLDM010000002.1"/>
</dbReference>
<sequence length="140" mass="15708">MYKYLMLFVVILVSQPAFANDNCIVTSYRLVDQPSESTTVIKDKGKSTEEVVVVQKPPMRCALVKFHTHYFQPRVAQAMQGNFIATYMNGKEVTARKISFPGDQVHTGYIDIGPDSPAKVYVCFSHSKVPIESIECTLRA</sequence>
<evidence type="ECO:0000256" key="1">
    <source>
        <dbReference type="SAM" id="SignalP"/>
    </source>
</evidence>
<evidence type="ECO:0000313" key="2">
    <source>
        <dbReference type="EMBL" id="CAH0539607.1"/>
    </source>
</evidence>
<keyword evidence="3" id="KW-1185">Reference proteome</keyword>
<proteinExistence type="predicted"/>
<feature type="signal peptide" evidence="1">
    <location>
        <begin position="1"/>
        <end position="19"/>
    </location>
</feature>
<keyword evidence="1" id="KW-0732">Signal</keyword>
<name>A0ABM9A438_9VIBR</name>
<feature type="chain" id="PRO_5045744886" evidence="1">
    <location>
        <begin position="20"/>
        <end position="140"/>
    </location>
</feature>
<gene>
    <name evidence="2" type="ORF">VMF7928_02282</name>
</gene>
<organism evidence="2 3">
    <name type="scientific">Vibrio marisflavi CECT 7928</name>
    <dbReference type="NCBI Taxonomy" id="634439"/>
    <lineage>
        <taxon>Bacteria</taxon>
        <taxon>Pseudomonadati</taxon>
        <taxon>Pseudomonadota</taxon>
        <taxon>Gammaproteobacteria</taxon>
        <taxon>Vibrionales</taxon>
        <taxon>Vibrionaceae</taxon>
        <taxon>Vibrio</taxon>
    </lineage>
</organism>
<comment type="caution">
    <text evidence="2">The sequence shown here is derived from an EMBL/GenBank/DDBJ whole genome shotgun (WGS) entry which is preliminary data.</text>
</comment>
<reference evidence="2" key="1">
    <citation type="submission" date="2021-11" db="EMBL/GenBank/DDBJ databases">
        <authorList>
            <person name="Rodrigo-Torres L."/>
            <person name="Arahal R. D."/>
            <person name="Lucena T."/>
        </authorList>
    </citation>
    <scope>NUCLEOTIDE SEQUENCE</scope>
    <source>
        <strain evidence="2">CECT 7928</strain>
    </source>
</reference>
<protein>
    <submittedName>
        <fullName evidence="2">Uncharacterized protein</fullName>
    </submittedName>
</protein>
<evidence type="ECO:0000313" key="3">
    <source>
        <dbReference type="Proteomes" id="UP000838748"/>
    </source>
</evidence>
<accession>A0ABM9A438</accession>
<dbReference type="Proteomes" id="UP000838748">
    <property type="component" value="Unassembled WGS sequence"/>
</dbReference>